<proteinExistence type="predicted"/>
<dbReference type="EMBL" id="SDLO01000002">
    <property type="protein sequence ID" value="TDK92974.1"/>
    <property type="molecule type" value="Genomic_DNA"/>
</dbReference>
<keyword evidence="1" id="KW-0732">Signal</keyword>
<dbReference type="RefSeq" id="WP_073696230.1">
    <property type="nucleotide sequence ID" value="NZ_SDLO01000002.1"/>
</dbReference>
<evidence type="ECO:0000313" key="2">
    <source>
        <dbReference type="EMBL" id="TDK92974.1"/>
    </source>
</evidence>
<evidence type="ECO:0008006" key="4">
    <source>
        <dbReference type="Google" id="ProtNLM"/>
    </source>
</evidence>
<accession>A0A4R5WNI7</accession>
<dbReference type="AlphaFoldDB" id="A0A4R5WNI7"/>
<evidence type="ECO:0000256" key="1">
    <source>
        <dbReference type="SAM" id="SignalP"/>
    </source>
</evidence>
<feature type="chain" id="PRO_5038426630" description="PASTA domain-containing protein" evidence="1">
    <location>
        <begin position="27"/>
        <end position="114"/>
    </location>
</feature>
<name>A0A4R5WNI7_MYCMU</name>
<protein>
    <recommendedName>
        <fullName evidence="4">PASTA domain-containing protein</fullName>
    </recommendedName>
</protein>
<sequence>MSNTVTASLGKAARWTVIAGAAVAFAGVPNASANPPILPTPGDGPASTAVQELQSAGYNVSFNWLEGHPNVPLSECKVTSISGLRVTMQADGMTLMEPARFDTAYVDITCPNAK</sequence>
<gene>
    <name evidence="2" type="ORF">EUA03_02515</name>
</gene>
<organism evidence="2 3">
    <name type="scientific">Mycolicibacterium mucogenicum</name>
    <name type="common">Mycobacterium mucogenicum</name>
    <dbReference type="NCBI Taxonomy" id="56689"/>
    <lineage>
        <taxon>Bacteria</taxon>
        <taxon>Bacillati</taxon>
        <taxon>Actinomycetota</taxon>
        <taxon>Actinomycetes</taxon>
        <taxon>Mycobacteriales</taxon>
        <taxon>Mycobacteriaceae</taxon>
        <taxon>Mycolicibacterium</taxon>
    </lineage>
</organism>
<comment type="caution">
    <text evidence="2">The sequence shown here is derived from an EMBL/GenBank/DDBJ whole genome shotgun (WGS) entry which is preliminary data.</text>
</comment>
<dbReference type="Proteomes" id="UP000294929">
    <property type="component" value="Unassembled WGS sequence"/>
</dbReference>
<feature type="signal peptide" evidence="1">
    <location>
        <begin position="1"/>
        <end position="26"/>
    </location>
</feature>
<evidence type="ECO:0000313" key="3">
    <source>
        <dbReference type="Proteomes" id="UP000294929"/>
    </source>
</evidence>
<reference evidence="2 3" key="1">
    <citation type="submission" date="2019-01" db="EMBL/GenBank/DDBJ databases">
        <title>High-quality-draft genome sequences of five non-tuberculosis mycobacteriaceae isolated from a nosocomial environment.</title>
        <authorList>
            <person name="Tiago I."/>
            <person name="Alarico S."/>
            <person name="Pereira S.G."/>
            <person name="Coelho C."/>
            <person name="Maranha A."/>
            <person name="Empadinhas N."/>
        </authorList>
    </citation>
    <scope>NUCLEOTIDE SEQUENCE [LARGE SCALE GENOMIC DNA]</scope>
    <source>
        <strain evidence="2 3">24AIII</strain>
    </source>
</reference>